<evidence type="ECO:0000259" key="1">
    <source>
        <dbReference type="PROSITE" id="PS51352"/>
    </source>
</evidence>
<organism evidence="2">
    <name type="scientific">uncultured organism HF10_3D09</name>
    <dbReference type="NCBI Taxonomy" id="357603"/>
    <lineage>
        <taxon>unclassified sequences</taxon>
        <taxon>environmental samples</taxon>
    </lineage>
</organism>
<dbReference type="PROSITE" id="PS51352">
    <property type="entry name" value="THIOREDOXIN_2"/>
    <property type="match status" value="1"/>
</dbReference>
<dbReference type="Pfam" id="PF08534">
    <property type="entry name" value="Redoxin"/>
    <property type="match status" value="1"/>
</dbReference>
<dbReference type="SUPFAM" id="SSF52833">
    <property type="entry name" value="Thioredoxin-like"/>
    <property type="match status" value="1"/>
</dbReference>
<dbReference type="InterPro" id="IPR036249">
    <property type="entry name" value="Thioredoxin-like_sf"/>
</dbReference>
<dbReference type="CDD" id="cd02969">
    <property type="entry name" value="PRX_like1"/>
    <property type="match status" value="1"/>
</dbReference>
<dbReference type="Gene3D" id="3.40.30.10">
    <property type="entry name" value="Glutaredoxin"/>
    <property type="match status" value="1"/>
</dbReference>
<evidence type="ECO:0000313" key="2">
    <source>
        <dbReference type="EMBL" id="ABB83004.1"/>
    </source>
</evidence>
<dbReference type="PANTHER" id="PTHR43640:SF1">
    <property type="entry name" value="THIOREDOXIN-DEPENDENT PEROXIREDOXIN"/>
    <property type="match status" value="1"/>
</dbReference>
<dbReference type="EMBL" id="DQ257435">
    <property type="protein sequence ID" value="ABB83004.1"/>
    <property type="molecule type" value="Genomic_DNA"/>
</dbReference>
<dbReference type="InterPro" id="IPR013766">
    <property type="entry name" value="Thioredoxin_domain"/>
</dbReference>
<protein>
    <recommendedName>
        <fullName evidence="1">Thioredoxin domain-containing protein</fullName>
    </recommendedName>
</protein>
<dbReference type="AlphaFoldDB" id="Q2Q0C6"/>
<dbReference type="GO" id="GO:0016491">
    <property type="term" value="F:oxidoreductase activity"/>
    <property type="evidence" value="ECO:0007669"/>
    <property type="project" value="InterPro"/>
</dbReference>
<dbReference type="InterPro" id="IPR013740">
    <property type="entry name" value="Redoxin"/>
</dbReference>
<reference evidence="2" key="1">
    <citation type="journal article" date="2006" name="Nature">
        <title>Proteorhodopsin lateral gene transfer between marine planktonic Bacteria and Archaea.</title>
        <authorList>
            <person name="Frigaard N.U."/>
            <person name="Martinez A."/>
            <person name="Mincer T.J."/>
            <person name="DeLong E.F."/>
        </authorList>
    </citation>
    <scope>NUCLEOTIDE SEQUENCE</scope>
</reference>
<sequence length="178" mass="19398">MSLRIGDVAPEFNLKNANDSDGGTSSLSGSMLKNGCVVVFECNHCPYVIASIDRMNNMAEYCKVNAIGFVGINSNDPDNYPADSFENMQKRAEKGMPYPYLHDGTQEVAALWGAQRTPEFFLMNGKGVVIYHGRMDDSPRDPTVATTSELKDAIDAMLAGSTPPVQFTDSIGCSVKWK</sequence>
<feature type="domain" description="Thioredoxin" evidence="1">
    <location>
        <begin position="3"/>
        <end position="159"/>
    </location>
</feature>
<name>Q2Q0C6_9ZZZZ</name>
<dbReference type="PANTHER" id="PTHR43640">
    <property type="entry name" value="OS07G0260300 PROTEIN"/>
    <property type="match status" value="1"/>
</dbReference>
<dbReference type="InterPro" id="IPR047262">
    <property type="entry name" value="PRX-like1"/>
</dbReference>
<proteinExistence type="predicted"/>
<accession>Q2Q0C6</accession>